<evidence type="ECO:0000313" key="2">
    <source>
        <dbReference type="EMBL" id="MCL6679791.1"/>
    </source>
</evidence>
<gene>
    <name evidence="2" type="ORF">LZ519_10765</name>
</gene>
<sequence>MTKKRIVLAGIAALCAFWIFLFYKMSFGGYDSIGSIFWSGMINGQFEATYFAMLYLPPLLFVVCSYLALRRTRVK</sequence>
<protein>
    <submittedName>
        <fullName evidence="2">Uncharacterized protein</fullName>
    </submittedName>
</protein>
<keyword evidence="1" id="KW-0812">Transmembrane</keyword>
<comment type="caution">
    <text evidence="2">The sequence shown here is derived from an EMBL/GenBank/DDBJ whole genome shotgun (WGS) entry which is preliminary data.</text>
</comment>
<keyword evidence="1" id="KW-0472">Membrane</keyword>
<keyword evidence="3" id="KW-1185">Reference proteome</keyword>
<organism evidence="2 3">
    <name type="scientific">Sphingomonas anseongensis</name>
    <dbReference type="NCBI Taxonomy" id="2908207"/>
    <lineage>
        <taxon>Bacteria</taxon>
        <taxon>Pseudomonadati</taxon>
        <taxon>Pseudomonadota</taxon>
        <taxon>Alphaproteobacteria</taxon>
        <taxon>Sphingomonadales</taxon>
        <taxon>Sphingomonadaceae</taxon>
        <taxon>Sphingomonas</taxon>
    </lineage>
</organism>
<reference evidence="2" key="1">
    <citation type="submission" date="2022-05" db="EMBL/GenBank/DDBJ databases">
        <authorList>
            <person name="Jo J.-H."/>
            <person name="Im W.-T."/>
        </authorList>
    </citation>
    <scope>NUCLEOTIDE SEQUENCE</scope>
    <source>
        <strain evidence="2">RG327</strain>
    </source>
</reference>
<dbReference type="RefSeq" id="WP_249868670.1">
    <property type="nucleotide sequence ID" value="NZ_JAMGBC010000001.1"/>
</dbReference>
<feature type="transmembrane region" description="Helical" evidence="1">
    <location>
        <begin position="50"/>
        <end position="69"/>
    </location>
</feature>
<proteinExistence type="predicted"/>
<keyword evidence="1" id="KW-1133">Transmembrane helix</keyword>
<dbReference type="Proteomes" id="UP001165343">
    <property type="component" value="Unassembled WGS sequence"/>
</dbReference>
<evidence type="ECO:0000256" key="1">
    <source>
        <dbReference type="SAM" id="Phobius"/>
    </source>
</evidence>
<evidence type="ECO:0000313" key="3">
    <source>
        <dbReference type="Proteomes" id="UP001165343"/>
    </source>
</evidence>
<dbReference type="EMBL" id="JAMGBC010000001">
    <property type="protein sequence ID" value="MCL6679791.1"/>
    <property type="molecule type" value="Genomic_DNA"/>
</dbReference>
<name>A0ABT0RHX0_9SPHN</name>
<accession>A0ABT0RHX0</accession>
<feature type="transmembrane region" description="Helical" evidence="1">
    <location>
        <begin position="7"/>
        <end position="30"/>
    </location>
</feature>